<name>A0A358DZX4_9ALTE</name>
<dbReference type="EMBL" id="DONK01000137">
    <property type="protein sequence ID" value="HBU51473.1"/>
    <property type="molecule type" value="Genomic_DNA"/>
</dbReference>
<gene>
    <name evidence="2" type="ORF">DEB45_09440</name>
</gene>
<comment type="caution">
    <text evidence="2">The sequence shown here is derived from an EMBL/GenBank/DDBJ whole genome shotgun (WGS) entry which is preliminary data.</text>
</comment>
<evidence type="ECO:0000313" key="3">
    <source>
        <dbReference type="Proteomes" id="UP000264779"/>
    </source>
</evidence>
<sequence>MQEDDLLRKIKHLFYGKVSYFQAVRLILELSLFDVFRVANSKMISVIGALFGVVLASAYAILVIPEKVAYLYLLFGSVGCLVMSAAINVVFGKGGFFSYMFYVGALPIILMSLPLVALISSFSYGKRYVSFRYDLPYNYSGRLTGVKGAGRKSR</sequence>
<accession>A0A358DZX4</accession>
<evidence type="ECO:0000313" key="2">
    <source>
        <dbReference type="EMBL" id="HBU51473.1"/>
    </source>
</evidence>
<keyword evidence="1" id="KW-0472">Membrane</keyword>
<dbReference type="Proteomes" id="UP000264779">
    <property type="component" value="Unassembled WGS sequence"/>
</dbReference>
<dbReference type="AlphaFoldDB" id="A0A358DZX4"/>
<keyword evidence="1" id="KW-0812">Transmembrane</keyword>
<proteinExistence type="predicted"/>
<dbReference type="RefSeq" id="WP_273016187.1">
    <property type="nucleotide sequence ID" value="NZ_CALBIY010000041.1"/>
</dbReference>
<reference evidence="2 3" key="1">
    <citation type="journal article" date="2018" name="Nat. Biotechnol.">
        <title>A standardized bacterial taxonomy based on genome phylogeny substantially revises the tree of life.</title>
        <authorList>
            <person name="Parks D.H."/>
            <person name="Chuvochina M."/>
            <person name="Waite D.W."/>
            <person name="Rinke C."/>
            <person name="Skarshewski A."/>
            <person name="Chaumeil P.A."/>
            <person name="Hugenholtz P."/>
        </authorList>
    </citation>
    <scope>NUCLEOTIDE SEQUENCE [LARGE SCALE GENOMIC DNA]</scope>
    <source>
        <strain evidence="2">UBA11621</strain>
    </source>
</reference>
<keyword evidence="1" id="KW-1133">Transmembrane helix</keyword>
<organism evidence="2 3">
    <name type="scientific">Alteromonas australica</name>
    <dbReference type="NCBI Taxonomy" id="589873"/>
    <lineage>
        <taxon>Bacteria</taxon>
        <taxon>Pseudomonadati</taxon>
        <taxon>Pseudomonadota</taxon>
        <taxon>Gammaproteobacteria</taxon>
        <taxon>Alteromonadales</taxon>
        <taxon>Alteromonadaceae</taxon>
        <taxon>Alteromonas/Salinimonas group</taxon>
        <taxon>Alteromonas</taxon>
    </lineage>
</organism>
<feature type="transmembrane region" description="Helical" evidence="1">
    <location>
        <begin position="97"/>
        <end position="122"/>
    </location>
</feature>
<evidence type="ECO:0000256" key="1">
    <source>
        <dbReference type="SAM" id="Phobius"/>
    </source>
</evidence>
<feature type="transmembrane region" description="Helical" evidence="1">
    <location>
        <begin position="71"/>
        <end position="91"/>
    </location>
</feature>
<feature type="transmembrane region" description="Helical" evidence="1">
    <location>
        <begin position="44"/>
        <end position="64"/>
    </location>
</feature>
<protein>
    <submittedName>
        <fullName evidence="2">Uncharacterized protein</fullName>
    </submittedName>
</protein>